<name>A0A0D0CNH8_9AGAM</name>
<evidence type="ECO:0000313" key="2">
    <source>
        <dbReference type="Proteomes" id="UP000054538"/>
    </source>
</evidence>
<dbReference type="HOGENOM" id="CLU_2184808_0_0_1"/>
<dbReference type="InParanoid" id="A0A0D0CNH8"/>
<reference evidence="1 2" key="1">
    <citation type="submission" date="2014-04" db="EMBL/GenBank/DDBJ databases">
        <authorList>
            <consortium name="DOE Joint Genome Institute"/>
            <person name="Kuo A."/>
            <person name="Kohler A."/>
            <person name="Jargeat P."/>
            <person name="Nagy L.G."/>
            <person name="Floudas D."/>
            <person name="Copeland A."/>
            <person name="Barry K.W."/>
            <person name="Cichocki N."/>
            <person name="Veneault-Fourrey C."/>
            <person name="LaButti K."/>
            <person name="Lindquist E.A."/>
            <person name="Lipzen A."/>
            <person name="Lundell T."/>
            <person name="Morin E."/>
            <person name="Murat C."/>
            <person name="Sun H."/>
            <person name="Tunlid A."/>
            <person name="Henrissat B."/>
            <person name="Grigoriev I.V."/>
            <person name="Hibbett D.S."/>
            <person name="Martin F."/>
            <person name="Nordberg H.P."/>
            <person name="Cantor M.N."/>
            <person name="Hua S.X."/>
        </authorList>
    </citation>
    <scope>NUCLEOTIDE SEQUENCE [LARGE SCALE GENOMIC DNA]</scope>
    <source>
        <strain evidence="1 2">Ve08.2h10</strain>
    </source>
</reference>
<organism evidence="1 2">
    <name type="scientific">Paxillus rubicundulus Ve08.2h10</name>
    <dbReference type="NCBI Taxonomy" id="930991"/>
    <lineage>
        <taxon>Eukaryota</taxon>
        <taxon>Fungi</taxon>
        <taxon>Dikarya</taxon>
        <taxon>Basidiomycota</taxon>
        <taxon>Agaricomycotina</taxon>
        <taxon>Agaricomycetes</taxon>
        <taxon>Agaricomycetidae</taxon>
        <taxon>Boletales</taxon>
        <taxon>Paxilineae</taxon>
        <taxon>Paxillaceae</taxon>
        <taxon>Paxillus</taxon>
    </lineage>
</organism>
<dbReference type="AlphaFoldDB" id="A0A0D0CNH8"/>
<proteinExistence type="predicted"/>
<accession>A0A0D0CNH8</accession>
<protein>
    <submittedName>
        <fullName evidence="1">Unplaced genomic scaffold scaffold_2451, whole genome shotgun sequence</fullName>
    </submittedName>
</protein>
<gene>
    <name evidence="1" type="ORF">PAXRUDRAFT_410036</name>
</gene>
<dbReference type="EMBL" id="KN827273">
    <property type="protein sequence ID" value="KIK76828.1"/>
    <property type="molecule type" value="Genomic_DNA"/>
</dbReference>
<evidence type="ECO:0000313" key="1">
    <source>
        <dbReference type="EMBL" id="KIK76828.1"/>
    </source>
</evidence>
<reference evidence="2" key="2">
    <citation type="submission" date="2015-01" db="EMBL/GenBank/DDBJ databases">
        <title>Evolutionary Origins and Diversification of the Mycorrhizal Mutualists.</title>
        <authorList>
            <consortium name="DOE Joint Genome Institute"/>
            <consortium name="Mycorrhizal Genomics Consortium"/>
            <person name="Kohler A."/>
            <person name="Kuo A."/>
            <person name="Nagy L.G."/>
            <person name="Floudas D."/>
            <person name="Copeland A."/>
            <person name="Barry K.W."/>
            <person name="Cichocki N."/>
            <person name="Veneault-Fourrey C."/>
            <person name="LaButti K."/>
            <person name="Lindquist E.A."/>
            <person name="Lipzen A."/>
            <person name="Lundell T."/>
            <person name="Morin E."/>
            <person name="Murat C."/>
            <person name="Riley R."/>
            <person name="Ohm R."/>
            <person name="Sun H."/>
            <person name="Tunlid A."/>
            <person name="Henrissat B."/>
            <person name="Grigoriev I.V."/>
            <person name="Hibbett D.S."/>
            <person name="Martin F."/>
        </authorList>
    </citation>
    <scope>NUCLEOTIDE SEQUENCE [LARGE SCALE GENOMIC DNA]</scope>
    <source>
        <strain evidence="2">Ve08.2h10</strain>
    </source>
</reference>
<dbReference type="Proteomes" id="UP000054538">
    <property type="component" value="Unassembled WGS sequence"/>
</dbReference>
<keyword evidence="2" id="KW-1185">Reference proteome</keyword>
<sequence length="109" mass="12581">MSPKKGHILYCPPQRSLKSSALLERYRYKVVVILTPSSPVKNRNRLYARGCQDSKCVKYYRQVSRELVFGVPTPEAGSTLVRENIGYKSMNRSYLGWWKFTILIFGTNS</sequence>